<organism evidence="2 3">
    <name type="scientific">candidate division CSSED10-310 bacterium</name>
    <dbReference type="NCBI Taxonomy" id="2855610"/>
    <lineage>
        <taxon>Bacteria</taxon>
        <taxon>Bacteria division CSSED10-310</taxon>
    </lineage>
</organism>
<feature type="region of interest" description="Disordered" evidence="1">
    <location>
        <begin position="155"/>
        <end position="198"/>
    </location>
</feature>
<dbReference type="Proteomes" id="UP001594351">
    <property type="component" value="Unassembled WGS sequence"/>
</dbReference>
<accession>A0ABV6Z4S5</accession>
<evidence type="ECO:0000313" key="3">
    <source>
        <dbReference type="Proteomes" id="UP001594351"/>
    </source>
</evidence>
<feature type="compositionally biased region" description="Low complexity" evidence="1">
    <location>
        <begin position="187"/>
        <end position="198"/>
    </location>
</feature>
<sequence length="321" mass="34262">MAMRNFRKLIYPFLIVAFLTVGLTYITAQEQWNPQVKVIEPIGTNGWVNYGEGLIRATGIGAAPPDAVNLAQARAMALRAAKADAYRQLLETVKGVRVNSETVVENFITKSDEIRLQVQGIVKGAGVVDTKYLSDGSVEVTLEMSLTGDLSHLMLPSEPKQPPPVIPTTATTTTTTTTTTAPPPTTPDTTTSPVPTPVPEVTGVGTATGLIIDATGLGISPCMAPKIVTPDGYEVYGSAYVDRNFAVKQGMVGYVRTLDQAKSNTRVSEPPPPNPMVIKAEAAVGKMKTDIQISKDDAVKLQSVKDHLSILQNCRVIFVVG</sequence>
<proteinExistence type="predicted"/>
<comment type="caution">
    <text evidence="2">The sequence shown here is derived from an EMBL/GenBank/DDBJ whole genome shotgun (WGS) entry which is preliminary data.</text>
</comment>
<feature type="compositionally biased region" description="Low complexity" evidence="1">
    <location>
        <begin position="167"/>
        <end position="180"/>
    </location>
</feature>
<name>A0ABV6Z4S5_UNCC1</name>
<keyword evidence="2" id="KW-0449">Lipoprotein</keyword>
<evidence type="ECO:0000313" key="2">
    <source>
        <dbReference type="EMBL" id="MFC1853450.1"/>
    </source>
</evidence>
<dbReference type="EMBL" id="JBHPBY010000504">
    <property type="protein sequence ID" value="MFC1853450.1"/>
    <property type="molecule type" value="Genomic_DNA"/>
</dbReference>
<gene>
    <name evidence="2" type="ORF">ACFL27_24905</name>
</gene>
<evidence type="ECO:0000256" key="1">
    <source>
        <dbReference type="SAM" id="MobiDB-lite"/>
    </source>
</evidence>
<protein>
    <submittedName>
        <fullName evidence="2">LPP20 family lipoprotein</fullName>
    </submittedName>
</protein>
<keyword evidence="3" id="KW-1185">Reference proteome</keyword>
<reference evidence="2 3" key="1">
    <citation type="submission" date="2024-09" db="EMBL/GenBank/DDBJ databases">
        <title>Laminarin stimulates single cell rates of sulfate reduction while oxygen inhibits transcriptomic activity in coastal marine sediment.</title>
        <authorList>
            <person name="Lindsay M."/>
            <person name="Orcutt B."/>
            <person name="Emerson D."/>
            <person name="Stepanauskas R."/>
            <person name="D'Angelo T."/>
        </authorList>
    </citation>
    <scope>NUCLEOTIDE SEQUENCE [LARGE SCALE GENOMIC DNA]</scope>
    <source>
        <strain evidence="2">SAG AM-311-K15</strain>
    </source>
</reference>